<protein>
    <submittedName>
        <fullName evidence="2">Uncharacterized protein</fullName>
    </submittedName>
</protein>
<proteinExistence type="predicted"/>
<feature type="region of interest" description="Disordered" evidence="1">
    <location>
        <begin position="73"/>
        <end position="94"/>
    </location>
</feature>
<evidence type="ECO:0000313" key="2">
    <source>
        <dbReference type="EMBL" id="OCB91840.1"/>
    </source>
</evidence>
<feature type="compositionally biased region" description="Polar residues" evidence="1">
    <location>
        <begin position="154"/>
        <end position="168"/>
    </location>
</feature>
<gene>
    <name evidence="2" type="ORF">A7U60_g874</name>
</gene>
<dbReference type="OrthoDB" id="2536866at2759"/>
<evidence type="ECO:0000256" key="1">
    <source>
        <dbReference type="SAM" id="MobiDB-lite"/>
    </source>
</evidence>
<dbReference type="EMBL" id="LNZH02000058">
    <property type="protein sequence ID" value="OCB91840.1"/>
    <property type="molecule type" value="Genomic_DNA"/>
</dbReference>
<organism evidence="2 3">
    <name type="scientific">Sanghuangporus baumii</name>
    <name type="common">Phellinus baumii</name>
    <dbReference type="NCBI Taxonomy" id="108892"/>
    <lineage>
        <taxon>Eukaryota</taxon>
        <taxon>Fungi</taxon>
        <taxon>Dikarya</taxon>
        <taxon>Basidiomycota</taxon>
        <taxon>Agaricomycotina</taxon>
        <taxon>Agaricomycetes</taxon>
        <taxon>Hymenochaetales</taxon>
        <taxon>Hymenochaetaceae</taxon>
        <taxon>Sanghuangporus</taxon>
    </lineage>
</organism>
<dbReference type="Proteomes" id="UP000757232">
    <property type="component" value="Unassembled WGS sequence"/>
</dbReference>
<feature type="region of interest" description="Disordered" evidence="1">
    <location>
        <begin position="154"/>
        <end position="196"/>
    </location>
</feature>
<reference evidence="2" key="1">
    <citation type="submission" date="2016-06" db="EMBL/GenBank/DDBJ databases">
        <title>Draft Genome sequence of the fungus Inonotus baumii.</title>
        <authorList>
            <person name="Zhu H."/>
            <person name="Lin W."/>
        </authorList>
    </citation>
    <scope>NUCLEOTIDE SEQUENCE</scope>
    <source>
        <strain evidence="2">821</strain>
    </source>
</reference>
<comment type="caution">
    <text evidence="2">The sequence shown here is derived from an EMBL/GenBank/DDBJ whole genome shotgun (WGS) entry which is preliminary data.</text>
</comment>
<accession>A0A9Q5I530</accession>
<evidence type="ECO:0000313" key="3">
    <source>
        <dbReference type="Proteomes" id="UP000757232"/>
    </source>
</evidence>
<keyword evidence="3" id="KW-1185">Reference proteome</keyword>
<dbReference type="AlphaFoldDB" id="A0A9Q5I530"/>
<name>A0A9Q5I530_SANBA</name>
<sequence>MILDLFILHQPHEDVFADSTSLYTSRLGRLQDLFDSIRPRARLTDLVRAYGEAAGLVAFCEDDLIQDTSTNSSAIEESKYKGDDETSSQYSFSSTAEKRSPIIFSAYSFGSDSPPPPQLHSGPALGCIEILYSYLRISFSPRRVEPVYTAYSLQQSDAPARPSRSSNLERGGALTVDIPRGRDEPLERSLVAGSKA</sequence>